<evidence type="ECO:0000313" key="3">
    <source>
        <dbReference type="Proteomes" id="UP000050501"/>
    </source>
</evidence>
<dbReference type="OrthoDB" id="5419426at2"/>
<dbReference type="Gene3D" id="3.40.630.30">
    <property type="match status" value="1"/>
</dbReference>
<name>A0A0N8GMM2_9CHLR</name>
<dbReference type="Pfam" id="PF00583">
    <property type="entry name" value="Acetyltransf_1"/>
    <property type="match status" value="1"/>
</dbReference>
<dbReference type="InterPro" id="IPR050276">
    <property type="entry name" value="MshD_Acetyltransferase"/>
</dbReference>
<organism evidence="2 3">
    <name type="scientific">Levilinea saccharolytica</name>
    <dbReference type="NCBI Taxonomy" id="229921"/>
    <lineage>
        <taxon>Bacteria</taxon>
        <taxon>Bacillati</taxon>
        <taxon>Chloroflexota</taxon>
        <taxon>Anaerolineae</taxon>
        <taxon>Anaerolineales</taxon>
        <taxon>Anaerolineaceae</taxon>
        <taxon>Levilinea</taxon>
    </lineage>
</organism>
<sequence length="157" mass="17534">MDSTSPAKNPPQVSLHPVNRENWRAVARLQVTDAQREFVAEPCYYLALCNYGGDWHPLAICVEEQVIGFMMWAVDEKDGSCWLGGILVDAAVQGRGFGGQAVREAVSMLTREHGYRHFALSYQPANAAARQLYEKLGFMETTEWEDDEVVARLSLPG</sequence>
<comment type="caution">
    <text evidence="2">The sequence shown here is derived from an EMBL/GenBank/DDBJ whole genome shotgun (WGS) entry which is preliminary data.</text>
</comment>
<dbReference type="PANTHER" id="PTHR43617">
    <property type="entry name" value="L-AMINO ACID N-ACETYLTRANSFERASE"/>
    <property type="match status" value="1"/>
</dbReference>
<evidence type="ECO:0000313" key="2">
    <source>
        <dbReference type="EMBL" id="KPL75690.1"/>
    </source>
</evidence>
<dbReference type="STRING" id="229921.ADN01_17840"/>
<gene>
    <name evidence="2" type="ORF">ADN01_17840</name>
</gene>
<evidence type="ECO:0000259" key="1">
    <source>
        <dbReference type="PROSITE" id="PS51186"/>
    </source>
</evidence>
<dbReference type="EMBL" id="LGCM01000065">
    <property type="protein sequence ID" value="KPL75690.1"/>
    <property type="molecule type" value="Genomic_DNA"/>
</dbReference>
<keyword evidence="3" id="KW-1185">Reference proteome</keyword>
<proteinExistence type="predicted"/>
<dbReference type="CDD" id="cd04301">
    <property type="entry name" value="NAT_SF"/>
    <property type="match status" value="1"/>
</dbReference>
<protein>
    <recommendedName>
        <fullName evidence="1">N-acetyltransferase domain-containing protein</fullName>
    </recommendedName>
</protein>
<dbReference type="SUPFAM" id="SSF55729">
    <property type="entry name" value="Acyl-CoA N-acyltransferases (Nat)"/>
    <property type="match status" value="1"/>
</dbReference>
<dbReference type="Proteomes" id="UP000050501">
    <property type="component" value="Unassembled WGS sequence"/>
</dbReference>
<dbReference type="AlphaFoldDB" id="A0A0N8GMM2"/>
<dbReference type="PANTHER" id="PTHR43617:SF2">
    <property type="entry name" value="UPF0039 PROTEIN SLL0451"/>
    <property type="match status" value="1"/>
</dbReference>
<dbReference type="InterPro" id="IPR000182">
    <property type="entry name" value="GNAT_dom"/>
</dbReference>
<dbReference type="PROSITE" id="PS51186">
    <property type="entry name" value="GNAT"/>
    <property type="match status" value="1"/>
</dbReference>
<dbReference type="InterPro" id="IPR016181">
    <property type="entry name" value="Acyl_CoA_acyltransferase"/>
</dbReference>
<accession>A0A0N8GMM2</accession>
<feature type="domain" description="N-acetyltransferase" evidence="1">
    <location>
        <begin position="13"/>
        <end position="156"/>
    </location>
</feature>
<dbReference type="GO" id="GO:0016747">
    <property type="term" value="F:acyltransferase activity, transferring groups other than amino-acyl groups"/>
    <property type="evidence" value="ECO:0007669"/>
    <property type="project" value="InterPro"/>
</dbReference>
<dbReference type="RefSeq" id="WP_062417134.1">
    <property type="nucleotide sequence ID" value="NZ_DF967974.1"/>
</dbReference>
<reference evidence="2 3" key="1">
    <citation type="submission" date="2015-07" db="EMBL/GenBank/DDBJ databases">
        <title>Genome sequence of Levilinea saccharolytica DSM 16555.</title>
        <authorList>
            <person name="Hemp J."/>
            <person name="Ward L.M."/>
            <person name="Pace L.A."/>
            <person name="Fischer W.W."/>
        </authorList>
    </citation>
    <scope>NUCLEOTIDE SEQUENCE [LARGE SCALE GENOMIC DNA]</scope>
    <source>
        <strain evidence="2 3">KIBI-1</strain>
    </source>
</reference>